<evidence type="ECO:0000313" key="1">
    <source>
        <dbReference type="EMBL" id="JAP44409.1"/>
    </source>
</evidence>
<accession>A0A0X3NXK0</accession>
<proteinExistence type="predicted"/>
<dbReference type="EMBL" id="GEEE01007819">
    <property type="protein sequence ID" value="JAP55406.1"/>
    <property type="molecule type" value="Transcribed_RNA"/>
</dbReference>
<name>A0A0X3NXK0_SCHSO</name>
<sequence>MPKLTLSYWIFRHQVMASLPCRASKWRSSSNNKSSFRKMLPFFTGSQDRLLAAWDIRNLQIPLCKRKFRGFPRAISLLDSEEMWVAEAPNRLHVCSIGQREPEVLRGPGKIKKIPFLGDMNVFGMPERWKGFGDLQVTPGAVFLTGLPGDLAVLHPTIPPLPISPTPLPSEIGVPPVCLAYRNEVLVVGHGNGSMRLWMSKDMADVLLLKSTVSPL</sequence>
<dbReference type="EMBL" id="GEEE01020159">
    <property type="protein sequence ID" value="JAP43066.1"/>
    <property type="molecule type" value="Transcribed_RNA"/>
</dbReference>
<dbReference type="EMBL" id="GEEE01018816">
    <property type="protein sequence ID" value="JAP44409.1"/>
    <property type="molecule type" value="Transcribed_RNA"/>
</dbReference>
<dbReference type="AlphaFoldDB" id="A0A0X3NXK0"/>
<gene>
    <name evidence="1" type="ORF">TR153567</name>
</gene>
<reference evidence="1" key="1">
    <citation type="submission" date="2016-01" db="EMBL/GenBank/DDBJ databases">
        <title>Reference transcriptome for the parasite Schistocephalus solidus: insights into the molecular evolution of parasitism.</title>
        <authorList>
            <person name="Hebert F.O."/>
            <person name="Grambauer S."/>
            <person name="Barber I."/>
            <person name="Landry C.R."/>
            <person name="Aubin-Horth N."/>
        </authorList>
    </citation>
    <scope>NUCLEOTIDE SEQUENCE</scope>
</reference>
<organism evidence="1">
    <name type="scientific">Schistocephalus solidus</name>
    <name type="common">Tapeworm</name>
    <dbReference type="NCBI Taxonomy" id="70667"/>
    <lineage>
        <taxon>Eukaryota</taxon>
        <taxon>Metazoa</taxon>
        <taxon>Spiralia</taxon>
        <taxon>Lophotrochozoa</taxon>
        <taxon>Platyhelminthes</taxon>
        <taxon>Cestoda</taxon>
        <taxon>Eucestoda</taxon>
        <taxon>Diphyllobothriidea</taxon>
        <taxon>Diphyllobothriidae</taxon>
        <taxon>Schistocephalus</taxon>
    </lineage>
</organism>
<dbReference type="InterPro" id="IPR036322">
    <property type="entry name" value="WD40_repeat_dom_sf"/>
</dbReference>
<dbReference type="EMBL" id="GEEE01013914">
    <property type="protein sequence ID" value="JAP49311.1"/>
    <property type="molecule type" value="Transcribed_RNA"/>
</dbReference>
<protein>
    <submittedName>
        <fullName evidence="1">Uncharacterized protein</fullName>
    </submittedName>
</protein>
<dbReference type="SUPFAM" id="SSF50978">
    <property type="entry name" value="WD40 repeat-like"/>
    <property type="match status" value="1"/>
</dbReference>